<protein>
    <submittedName>
        <fullName evidence="1">Uncharacterized protein</fullName>
    </submittedName>
</protein>
<sequence>MQQTICAQWRLQKLFTEMKSPIKYNKEWLEKKNTYQLTSQAYLTFSI</sequence>
<dbReference type="AlphaFoldDB" id="A0A0A8Y465"/>
<name>A0A0A8Y465_ARUDO</name>
<accession>A0A0A8Y465</accession>
<evidence type="ECO:0000313" key="1">
    <source>
        <dbReference type="EMBL" id="JAD20659.1"/>
    </source>
</evidence>
<proteinExistence type="predicted"/>
<organism evidence="1">
    <name type="scientific">Arundo donax</name>
    <name type="common">Giant reed</name>
    <name type="synonym">Donax arundinaceus</name>
    <dbReference type="NCBI Taxonomy" id="35708"/>
    <lineage>
        <taxon>Eukaryota</taxon>
        <taxon>Viridiplantae</taxon>
        <taxon>Streptophyta</taxon>
        <taxon>Embryophyta</taxon>
        <taxon>Tracheophyta</taxon>
        <taxon>Spermatophyta</taxon>
        <taxon>Magnoliopsida</taxon>
        <taxon>Liliopsida</taxon>
        <taxon>Poales</taxon>
        <taxon>Poaceae</taxon>
        <taxon>PACMAD clade</taxon>
        <taxon>Arundinoideae</taxon>
        <taxon>Arundineae</taxon>
        <taxon>Arundo</taxon>
    </lineage>
</organism>
<dbReference type="EMBL" id="GBRH01277236">
    <property type="protein sequence ID" value="JAD20659.1"/>
    <property type="molecule type" value="Transcribed_RNA"/>
</dbReference>
<reference evidence="1" key="1">
    <citation type="submission" date="2014-09" db="EMBL/GenBank/DDBJ databases">
        <authorList>
            <person name="Magalhaes I.L.F."/>
            <person name="Oliveira U."/>
            <person name="Santos F.R."/>
            <person name="Vidigal T.H.D.A."/>
            <person name="Brescovit A.D."/>
            <person name="Santos A.J."/>
        </authorList>
    </citation>
    <scope>NUCLEOTIDE SEQUENCE</scope>
    <source>
        <tissue evidence="1">Shoot tissue taken approximately 20 cm above the soil surface</tissue>
    </source>
</reference>
<reference evidence="1" key="2">
    <citation type="journal article" date="2015" name="Data Brief">
        <title>Shoot transcriptome of the giant reed, Arundo donax.</title>
        <authorList>
            <person name="Barrero R.A."/>
            <person name="Guerrero F.D."/>
            <person name="Moolhuijzen P."/>
            <person name="Goolsby J.A."/>
            <person name="Tidwell J."/>
            <person name="Bellgard S.E."/>
            <person name="Bellgard M.I."/>
        </authorList>
    </citation>
    <scope>NUCLEOTIDE SEQUENCE</scope>
    <source>
        <tissue evidence="1">Shoot tissue taken approximately 20 cm above the soil surface</tissue>
    </source>
</reference>